<dbReference type="PROSITE" id="PS51192">
    <property type="entry name" value="HELICASE_ATP_BIND_1"/>
    <property type="match status" value="1"/>
</dbReference>
<dbReference type="InterPro" id="IPR001650">
    <property type="entry name" value="Helicase_C-like"/>
</dbReference>
<evidence type="ECO:0000259" key="8">
    <source>
        <dbReference type="PROSITE" id="PS51643"/>
    </source>
</evidence>
<feature type="domain" description="Helicase C-terminal" evidence="7">
    <location>
        <begin position="407"/>
        <end position="559"/>
    </location>
</feature>
<keyword evidence="10" id="KW-1185">Reference proteome</keyword>
<dbReference type="Gene3D" id="3.40.50.300">
    <property type="entry name" value="P-loop containing nucleotide triphosphate hydrolases"/>
    <property type="match status" value="2"/>
</dbReference>
<dbReference type="SUPFAM" id="SSF52540">
    <property type="entry name" value="P-loop containing nucleoside triphosphate hydrolases"/>
    <property type="match status" value="1"/>
</dbReference>
<dbReference type="InterPro" id="IPR011545">
    <property type="entry name" value="DEAD/DEAH_box_helicase_dom"/>
</dbReference>
<evidence type="ECO:0000259" key="6">
    <source>
        <dbReference type="PROSITE" id="PS51192"/>
    </source>
</evidence>
<dbReference type="PANTHER" id="PTHR47963:SF9">
    <property type="entry name" value="CRISPR-ASSOCIATED ENDONUCLEASE_HELICASE CAS3"/>
    <property type="match status" value="1"/>
</dbReference>
<evidence type="ECO:0000313" key="9">
    <source>
        <dbReference type="EMBL" id="GAA1574480.1"/>
    </source>
</evidence>
<dbReference type="EMBL" id="BAAAQD010000052">
    <property type="protein sequence ID" value="GAA1574480.1"/>
    <property type="molecule type" value="Genomic_DNA"/>
</dbReference>
<evidence type="ECO:0000313" key="10">
    <source>
        <dbReference type="Proteomes" id="UP001501470"/>
    </source>
</evidence>
<feature type="domain" description="HD Cas3-type" evidence="8">
    <location>
        <begin position="1"/>
        <end position="133"/>
    </location>
</feature>
<dbReference type="InterPro" id="IPR054712">
    <property type="entry name" value="Cas3-like_dom"/>
</dbReference>
<dbReference type="InterPro" id="IPR006483">
    <property type="entry name" value="CRISPR-assoc_Cas3_HD"/>
</dbReference>
<dbReference type="InterPro" id="IPR014001">
    <property type="entry name" value="Helicase_ATP-bd"/>
</dbReference>
<dbReference type="NCBIfam" id="TIGR01596">
    <property type="entry name" value="cas3_HD"/>
    <property type="match status" value="1"/>
</dbReference>
<dbReference type="PROSITE" id="PS51194">
    <property type="entry name" value="HELICASE_CTER"/>
    <property type="match status" value="1"/>
</dbReference>
<organism evidence="9 10">
    <name type="scientific">Dactylosporangium maewongense</name>
    <dbReference type="NCBI Taxonomy" id="634393"/>
    <lineage>
        <taxon>Bacteria</taxon>
        <taxon>Bacillati</taxon>
        <taxon>Actinomycetota</taxon>
        <taxon>Actinomycetes</taxon>
        <taxon>Micromonosporales</taxon>
        <taxon>Micromonosporaceae</taxon>
        <taxon>Dactylosporangium</taxon>
    </lineage>
</organism>
<dbReference type="InterPro" id="IPR006474">
    <property type="entry name" value="Helicase_Cas3_CRISPR-ass_core"/>
</dbReference>
<dbReference type="CDD" id="cd17930">
    <property type="entry name" value="DEXHc_cas3"/>
    <property type="match status" value="1"/>
</dbReference>
<keyword evidence="4" id="KW-0067">ATP-binding</keyword>
<dbReference type="PANTHER" id="PTHR47963">
    <property type="entry name" value="DEAD-BOX ATP-DEPENDENT RNA HELICASE 47, MITOCHONDRIAL"/>
    <property type="match status" value="1"/>
</dbReference>
<dbReference type="InterPro" id="IPR027417">
    <property type="entry name" value="P-loop_NTPase"/>
</dbReference>
<name>A0ABP4P9F9_9ACTN</name>
<sequence>MIHDGGKAWCEWQAKLLRVEASGARVGLDHKSFGVQLARRHGLEPVEWAVAGHHGGLTRRAEVDALFGEDDHREEQLRLGPWADSERVLRTLVPEIFSHVPALPGDFVDGGDRMVREFALRFLYSCLVDADVLDTQAHRLGLAGPRVGSGLEASMIFERFVARRSEFVRGRLSSPMDWLRESVFEQALAAAMVGPGLFRMTAPTGAAKTIAAAGFALRHAAEFGKRRVVVAVPFITITEQNAAVYRALLNDDAAGAEPVVLEHHSNVDVDRVRGDERTRSWQRFAAENWDAPFVVTTTVQLLESLFGRRPAQMRKVHRLADSVIVLDEVQALPHRLLPQVADALRILSERFGVTVLLSSATQPELWSLSPLAALKPRDVVEDVEAMFAGARRVRYQWRVDPKPMLADVVAEALGYRQVLVVVNTVRDARVVFEGARDLAAPDVRVVHLSTGMCAAHRQTVLERVRGWLAAGESLMLVSTSLIEAGVDVDFPVVYRAVAPPDSEAQAAGRCNREGRLGPEGGLVVLFDPADGGAPPSYQTQIDKAGAYFGPDKAEPDDLAALGRYFAALYRTLDIEGRGSVSTTIEWHRWHLDFVGVADGPPLPGGRGRDRTKAFRLILEDTVPVVVPYGSPDERRMVRDGLAALRGPTPDSAVWRRLQPFMTTVRRRTVDRPEIAALMSPVVGDLREWRGDYDDGFGLALEPRGEDFIL</sequence>
<accession>A0ABP4P9F9</accession>
<keyword evidence="1" id="KW-0547">Nucleotide-binding</keyword>
<evidence type="ECO:0000256" key="4">
    <source>
        <dbReference type="ARBA" id="ARBA00022840"/>
    </source>
</evidence>
<feature type="domain" description="Helicase ATP-binding" evidence="6">
    <location>
        <begin position="189"/>
        <end position="380"/>
    </location>
</feature>
<dbReference type="CDD" id="cd09641">
    <property type="entry name" value="Cas3''_I"/>
    <property type="match status" value="1"/>
</dbReference>
<dbReference type="PROSITE" id="PS51643">
    <property type="entry name" value="HD_CAS3"/>
    <property type="match status" value="1"/>
</dbReference>
<evidence type="ECO:0000256" key="5">
    <source>
        <dbReference type="ARBA" id="ARBA00023118"/>
    </source>
</evidence>
<dbReference type="NCBIfam" id="TIGR01587">
    <property type="entry name" value="cas3_core"/>
    <property type="match status" value="1"/>
</dbReference>
<comment type="caution">
    <text evidence="9">The sequence shown here is derived from an EMBL/GenBank/DDBJ whole genome shotgun (WGS) entry which is preliminary data.</text>
</comment>
<evidence type="ECO:0000256" key="2">
    <source>
        <dbReference type="ARBA" id="ARBA00022801"/>
    </source>
</evidence>
<gene>
    <name evidence="9" type="ORF">GCM10009827_115440</name>
</gene>
<protein>
    <submittedName>
        <fullName evidence="9">CRISPR-associated helicase/endonuclease Cas3</fullName>
    </submittedName>
</protein>
<dbReference type="Pfam" id="PF00270">
    <property type="entry name" value="DEAD"/>
    <property type="match status" value="1"/>
</dbReference>
<dbReference type="Pfam" id="PF22590">
    <property type="entry name" value="Cas3-like_C_2"/>
    <property type="match status" value="1"/>
</dbReference>
<dbReference type="InterPro" id="IPR050547">
    <property type="entry name" value="DEAD_box_RNA_helicases"/>
</dbReference>
<keyword evidence="3" id="KW-0347">Helicase</keyword>
<proteinExistence type="predicted"/>
<reference evidence="10" key="1">
    <citation type="journal article" date="2019" name="Int. J. Syst. Evol. Microbiol.">
        <title>The Global Catalogue of Microorganisms (GCM) 10K type strain sequencing project: providing services to taxonomists for standard genome sequencing and annotation.</title>
        <authorList>
            <consortium name="The Broad Institute Genomics Platform"/>
            <consortium name="The Broad Institute Genome Sequencing Center for Infectious Disease"/>
            <person name="Wu L."/>
            <person name="Ma J."/>
        </authorList>
    </citation>
    <scope>NUCLEOTIDE SEQUENCE [LARGE SCALE GENOMIC DNA]</scope>
    <source>
        <strain evidence="10">JCM 15933</strain>
    </source>
</reference>
<dbReference type="SMART" id="SM00487">
    <property type="entry name" value="DEXDc"/>
    <property type="match status" value="1"/>
</dbReference>
<dbReference type="Proteomes" id="UP001501470">
    <property type="component" value="Unassembled WGS sequence"/>
</dbReference>
<evidence type="ECO:0000259" key="7">
    <source>
        <dbReference type="PROSITE" id="PS51194"/>
    </source>
</evidence>
<keyword evidence="2" id="KW-0378">Hydrolase</keyword>
<keyword evidence="5" id="KW-0051">Antiviral defense</keyword>
<evidence type="ECO:0000256" key="3">
    <source>
        <dbReference type="ARBA" id="ARBA00022806"/>
    </source>
</evidence>
<evidence type="ECO:0000256" key="1">
    <source>
        <dbReference type="ARBA" id="ARBA00022741"/>
    </source>
</evidence>